<keyword evidence="11" id="KW-0675">Receptor</keyword>
<accession>A0A3B4E363</accession>
<dbReference type="InterPro" id="IPR017241">
    <property type="entry name" value="Toll-like_receptor"/>
</dbReference>
<evidence type="ECO:0000313" key="18">
    <source>
        <dbReference type="Proteomes" id="UP001501920"/>
    </source>
</evidence>
<dbReference type="FunFam" id="3.80.10.10:FF:000306">
    <property type="entry name" value="Toll-like receptor 5"/>
    <property type="match status" value="1"/>
</dbReference>
<dbReference type="GeneTree" id="ENSGT00940000162464"/>
<dbReference type="GO" id="GO:0006954">
    <property type="term" value="P:inflammatory response"/>
    <property type="evidence" value="ECO:0007669"/>
    <property type="project" value="UniProtKB-KW"/>
</dbReference>
<feature type="domain" description="TIR" evidence="16">
    <location>
        <begin position="707"/>
        <end position="851"/>
    </location>
</feature>
<keyword evidence="9 14" id="KW-1133">Transmembrane helix</keyword>
<evidence type="ECO:0000256" key="3">
    <source>
        <dbReference type="ARBA" id="ARBA00022588"/>
    </source>
</evidence>
<proteinExistence type="inferred from homology"/>
<evidence type="ECO:0000256" key="12">
    <source>
        <dbReference type="ARBA" id="ARBA00023180"/>
    </source>
</evidence>
<dbReference type="SMART" id="SM00082">
    <property type="entry name" value="LRRCT"/>
    <property type="match status" value="1"/>
</dbReference>
<name>A0A3B4E363_PYGNA</name>
<dbReference type="Ensembl" id="ENSPNAT00000017165.2">
    <property type="protein sequence ID" value="ENSPNAP00000029761.2"/>
    <property type="gene ID" value="ENSPNAG00000016053.2"/>
</dbReference>
<dbReference type="InterPro" id="IPR001611">
    <property type="entry name" value="Leu-rich_rpt"/>
</dbReference>
<keyword evidence="8" id="KW-0391">Immunity</keyword>
<dbReference type="Gene3D" id="3.80.10.10">
    <property type="entry name" value="Ribonuclease Inhibitor"/>
    <property type="match status" value="4"/>
</dbReference>
<dbReference type="InterPro" id="IPR032675">
    <property type="entry name" value="LRR_dom_sf"/>
</dbReference>
<dbReference type="Pfam" id="PF01582">
    <property type="entry name" value="TIR"/>
    <property type="match status" value="1"/>
</dbReference>
<evidence type="ECO:0000256" key="1">
    <source>
        <dbReference type="ARBA" id="ARBA00004479"/>
    </source>
</evidence>
<dbReference type="GO" id="GO:0005886">
    <property type="term" value="C:plasma membrane"/>
    <property type="evidence" value="ECO:0007669"/>
    <property type="project" value="TreeGrafter"/>
</dbReference>
<dbReference type="PANTHER" id="PTHR24365">
    <property type="entry name" value="TOLL-LIKE RECEPTOR"/>
    <property type="match status" value="1"/>
</dbReference>
<dbReference type="PROSITE" id="PS51450">
    <property type="entry name" value="LRR"/>
    <property type="match status" value="2"/>
</dbReference>
<dbReference type="InterPro" id="IPR003591">
    <property type="entry name" value="Leu-rich_rpt_typical-subtyp"/>
</dbReference>
<evidence type="ECO:0000256" key="13">
    <source>
        <dbReference type="ARBA" id="ARBA00023198"/>
    </source>
</evidence>
<evidence type="ECO:0000256" key="6">
    <source>
        <dbReference type="ARBA" id="ARBA00022729"/>
    </source>
</evidence>
<dbReference type="InterPro" id="IPR000157">
    <property type="entry name" value="TIR_dom"/>
</dbReference>
<dbReference type="InterPro" id="IPR035897">
    <property type="entry name" value="Toll_tir_struct_dom_sf"/>
</dbReference>
<keyword evidence="3" id="KW-0399">Innate immunity</keyword>
<gene>
    <name evidence="17" type="primary">TLR5</name>
</gene>
<keyword evidence="7" id="KW-0677">Repeat</keyword>
<feature type="signal peptide" evidence="15">
    <location>
        <begin position="1"/>
        <end position="22"/>
    </location>
</feature>
<dbReference type="GO" id="GO:0002224">
    <property type="term" value="P:toll-like receptor signaling pathway"/>
    <property type="evidence" value="ECO:0007669"/>
    <property type="project" value="InterPro"/>
</dbReference>
<keyword evidence="6 15" id="KW-0732">Signal</keyword>
<dbReference type="AlphaFoldDB" id="A0A3B4E363"/>
<dbReference type="Proteomes" id="UP001501920">
    <property type="component" value="Chromosome 14"/>
</dbReference>
<evidence type="ECO:0000256" key="7">
    <source>
        <dbReference type="ARBA" id="ARBA00022737"/>
    </source>
</evidence>
<evidence type="ECO:0000256" key="10">
    <source>
        <dbReference type="ARBA" id="ARBA00023136"/>
    </source>
</evidence>
<organism evidence="17 18">
    <name type="scientific">Pygocentrus nattereri</name>
    <name type="common">Red-bellied piranha</name>
    <dbReference type="NCBI Taxonomy" id="42514"/>
    <lineage>
        <taxon>Eukaryota</taxon>
        <taxon>Metazoa</taxon>
        <taxon>Chordata</taxon>
        <taxon>Craniata</taxon>
        <taxon>Vertebrata</taxon>
        <taxon>Euteleostomi</taxon>
        <taxon>Actinopterygii</taxon>
        <taxon>Neopterygii</taxon>
        <taxon>Teleostei</taxon>
        <taxon>Ostariophysi</taxon>
        <taxon>Characiformes</taxon>
        <taxon>Characoidei</taxon>
        <taxon>Pygocentrus</taxon>
    </lineage>
</organism>
<keyword evidence="18" id="KW-1185">Reference proteome</keyword>
<evidence type="ECO:0000256" key="9">
    <source>
        <dbReference type="ARBA" id="ARBA00022989"/>
    </source>
</evidence>
<reference evidence="17" key="3">
    <citation type="submission" date="2025-09" db="UniProtKB">
        <authorList>
            <consortium name="Ensembl"/>
        </authorList>
    </citation>
    <scope>IDENTIFICATION</scope>
</reference>
<comment type="similarity">
    <text evidence="2">Belongs to the Toll-like receptor family.</text>
</comment>
<dbReference type="STRING" id="42514.ENSPNAP00000029761"/>
<dbReference type="SMART" id="SM00365">
    <property type="entry name" value="LRR_SD22"/>
    <property type="match status" value="6"/>
</dbReference>
<evidence type="ECO:0000256" key="15">
    <source>
        <dbReference type="SAM" id="SignalP"/>
    </source>
</evidence>
<evidence type="ECO:0000256" key="2">
    <source>
        <dbReference type="ARBA" id="ARBA00009634"/>
    </source>
</evidence>
<dbReference type="FunFam" id="3.40.50.10140:FF:000001">
    <property type="entry name" value="Toll-like receptor 2"/>
    <property type="match status" value="1"/>
</dbReference>
<reference evidence="17 18" key="1">
    <citation type="submission" date="2020-10" db="EMBL/GenBank/DDBJ databases">
        <title>Pygocentrus nattereri (red-bellied piranha) genome, fPygNat1, primary haplotype.</title>
        <authorList>
            <person name="Myers G."/>
            <person name="Meyer A."/>
            <person name="Karagic N."/>
            <person name="Pippel M."/>
            <person name="Winkler S."/>
            <person name="Tracey A."/>
            <person name="Wood J."/>
            <person name="Formenti G."/>
            <person name="Howe K."/>
            <person name="Fedrigo O."/>
            <person name="Jarvis E.D."/>
        </authorList>
    </citation>
    <scope>NUCLEOTIDE SEQUENCE [LARGE SCALE GENOMIC DNA]</scope>
</reference>
<sequence>MTNRVSFTMLLQLCICLQVANGFSPCFIDDTKAFCGVRRLNQVPRLPNYITFVDLSVNYISEINEKSFSGLEALQILEIEQQETQLVLKKNAFKGLSNLRELKLGFNRLLQLELGAFNGLFNLQTLNLIQCSLNDSILSGDYIKPLVSLERLTLDTNRIKRIQPADFFFNMTEFHELDLSHNWINSICEEDLFGFQGKSFTLLKLSDIKLTDMDPFWPKWNQCGNPFKNMSITVLDLSLNSFYVDMAVLFFKAIRGTKIHKLILSQSRSMGKSVGYNNMKDPDKDTFKDLADSGIQIFDLSQCHIFALTYSVFGHLSELEEVSLASNSINKIEHDAFLGAAHVKMLNLSYNLLDKIDSTTFKNLKSLEVLDLSCNNLRILMLGSFNGLPNLLYLNLRENSLQTVHTLAALPQLKVLFMGNNKIRSLYGLLSSARNVTIIDLASNKLSNAEDIYTILAELPQIERIYIEGNVFLQCVLNSNYSVPPTNNLQILNLQSTGLPNIWSQGKCLDVFDNLHQLQLLSLQYNFMQSLPKKIFKGLTSLLYLDLSFNSLTYIPNGIFPDSLRFIDLSHNNLGSVDPQALSTLSAIKLDGNRFLCDCSLRNFQTWLNQSQKETNIEGNVEDLMCEFPEEQHGVPLIYAVLCEDMGDEENVENLRLALFICCTVFILLILTCAIVFVRLRGYCFKLYRKVITFVEGSSKTPANDSFLYDIYLCFSPKDTGWVEKALLRKLDTQFSENNFRCCFEARDFLPGEDHLSNMRNAVWNSKKVLCIVSHDFLKDGWCLEAFTLAQSKMLEEVKDVLLVLLVDKIPQFKLMKYEPIRTYIQTRRCMRWPEDSQDLEWFYNQIKQSILKGTKDKHVKNTETNHDVPQIEAVTAF</sequence>
<keyword evidence="12" id="KW-0325">Glycoprotein</keyword>
<evidence type="ECO:0000313" key="17">
    <source>
        <dbReference type="Ensembl" id="ENSPNAP00000029761.2"/>
    </source>
</evidence>
<dbReference type="InterPro" id="IPR000483">
    <property type="entry name" value="Cys-rich_flank_reg_C"/>
</dbReference>
<dbReference type="SUPFAM" id="SSF52058">
    <property type="entry name" value="L domain-like"/>
    <property type="match status" value="2"/>
</dbReference>
<keyword evidence="5 14" id="KW-0812">Transmembrane</keyword>
<protein>
    <recommendedName>
        <fullName evidence="16">TIR domain-containing protein</fullName>
    </recommendedName>
</protein>
<dbReference type="Gene3D" id="3.40.50.10140">
    <property type="entry name" value="Toll/interleukin-1 receptor homology (TIR) domain"/>
    <property type="match status" value="1"/>
</dbReference>
<evidence type="ECO:0000259" key="16">
    <source>
        <dbReference type="PROSITE" id="PS50104"/>
    </source>
</evidence>
<reference evidence="17" key="2">
    <citation type="submission" date="2025-08" db="UniProtKB">
        <authorList>
            <consortium name="Ensembl"/>
        </authorList>
    </citation>
    <scope>IDENTIFICATION</scope>
</reference>
<evidence type="ECO:0000256" key="14">
    <source>
        <dbReference type="SAM" id="Phobius"/>
    </source>
</evidence>
<keyword evidence="13" id="KW-0395">Inflammatory response</keyword>
<dbReference type="OMA" id="RVNQIHR"/>
<dbReference type="SMART" id="SM00255">
    <property type="entry name" value="TIR"/>
    <property type="match status" value="1"/>
</dbReference>
<dbReference type="GO" id="GO:0045087">
    <property type="term" value="P:innate immune response"/>
    <property type="evidence" value="ECO:0007669"/>
    <property type="project" value="UniProtKB-KW"/>
</dbReference>
<dbReference type="GO" id="GO:0004888">
    <property type="term" value="F:transmembrane signaling receptor activity"/>
    <property type="evidence" value="ECO:0007669"/>
    <property type="project" value="InterPro"/>
</dbReference>
<dbReference type="PROSITE" id="PS50104">
    <property type="entry name" value="TIR"/>
    <property type="match status" value="1"/>
</dbReference>
<keyword evidence="4" id="KW-0433">Leucine-rich repeat</keyword>
<evidence type="ECO:0000256" key="4">
    <source>
        <dbReference type="ARBA" id="ARBA00022614"/>
    </source>
</evidence>
<dbReference type="SUPFAM" id="SSF52200">
    <property type="entry name" value="Toll/Interleukin receptor TIR domain"/>
    <property type="match status" value="1"/>
</dbReference>
<dbReference type="SMART" id="SM00369">
    <property type="entry name" value="LRR_TYP"/>
    <property type="match status" value="11"/>
</dbReference>
<comment type="subcellular location">
    <subcellularLocation>
        <location evidence="1">Membrane</location>
        <topology evidence="1">Single-pass type I membrane protein</topology>
    </subcellularLocation>
</comment>
<dbReference type="Pfam" id="PF13855">
    <property type="entry name" value="LRR_8"/>
    <property type="match status" value="3"/>
</dbReference>
<feature type="chain" id="PRO_5043310351" description="TIR domain-containing protein" evidence="15">
    <location>
        <begin position="23"/>
        <end position="878"/>
    </location>
</feature>
<dbReference type="PIRSF" id="PIRSF037595">
    <property type="entry name" value="Toll-like_receptor"/>
    <property type="match status" value="1"/>
</dbReference>
<keyword evidence="10 14" id="KW-0472">Membrane</keyword>
<evidence type="ECO:0000256" key="8">
    <source>
        <dbReference type="ARBA" id="ARBA00022859"/>
    </source>
</evidence>
<dbReference type="PANTHER" id="PTHR24365:SF525">
    <property type="entry name" value="TOLL-LIKE RECEPTOR 5"/>
    <property type="match status" value="1"/>
</dbReference>
<evidence type="ECO:0000256" key="5">
    <source>
        <dbReference type="ARBA" id="ARBA00022692"/>
    </source>
</evidence>
<evidence type="ECO:0000256" key="11">
    <source>
        <dbReference type="ARBA" id="ARBA00023170"/>
    </source>
</evidence>
<feature type="transmembrane region" description="Helical" evidence="14">
    <location>
        <begin position="657"/>
        <end position="680"/>
    </location>
</feature>